<keyword evidence="8" id="KW-0679">Respiratory chain</keyword>
<keyword evidence="19" id="KW-1185">Reference proteome</keyword>
<dbReference type="Pfam" id="PF05347">
    <property type="entry name" value="Complex1_LYR"/>
    <property type="match status" value="1"/>
</dbReference>
<dbReference type="InterPro" id="IPR008011">
    <property type="entry name" value="Complex1_LYR_dom"/>
</dbReference>
<keyword evidence="9" id="KW-0999">Mitochondrion inner membrane</keyword>
<dbReference type="Proteomes" id="UP000722791">
    <property type="component" value="Unassembled WGS sequence"/>
</dbReference>
<evidence type="ECO:0000256" key="4">
    <source>
        <dbReference type="ARBA" id="ARBA00011790"/>
    </source>
</evidence>
<evidence type="ECO:0000313" key="17">
    <source>
        <dbReference type="EMBL" id="GIL82424.1"/>
    </source>
</evidence>
<evidence type="ECO:0000256" key="9">
    <source>
        <dbReference type="ARBA" id="ARBA00022792"/>
    </source>
</evidence>
<evidence type="ECO:0000256" key="1">
    <source>
        <dbReference type="ARBA" id="ARBA00002920"/>
    </source>
</evidence>
<dbReference type="OrthoDB" id="13598at2759"/>
<keyword evidence="13" id="KW-0472">Membrane</keyword>
<dbReference type="EMBL" id="BNCP01000024">
    <property type="protein sequence ID" value="GIL82424.1"/>
    <property type="molecule type" value="Genomic_DNA"/>
</dbReference>
<comment type="subcellular location">
    <subcellularLocation>
        <location evidence="2">Mitochondrion inner membrane</location>
        <topology evidence="2">Peripheral membrane protein</topology>
        <orientation evidence="2">Matrix side</orientation>
    </subcellularLocation>
</comment>
<dbReference type="PANTHER" id="PTHR12868:SF0">
    <property type="entry name" value="NADH DEHYDROGENASE [UBIQUINONE] 1 BETA SUBCOMPLEX SUBUNIT 9"/>
    <property type="match status" value="1"/>
</dbReference>
<evidence type="ECO:0000256" key="8">
    <source>
        <dbReference type="ARBA" id="ARBA00022660"/>
    </source>
</evidence>
<reference evidence="17" key="1">
    <citation type="journal article" date="2021" name="Proc. Natl. Acad. Sci. U.S.A.">
        <title>Three genomes in the algal genus Volvox reveal the fate of a haploid sex-determining region after a transition to homothallism.</title>
        <authorList>
            <person name="Yamamoto K."/>
            <person name="Hamaji T."/>
            <person name="Kawai-Toyooka H."/>
            <person name="Matsuzaki R."/>
            <person name="Takahashi F."/>
            <person name="Nishimura Y."/>
            <person name="Kawachi M."/>
            <person name="Noguchi H."/>
            <person name="Minakuchi Y."/>
            <person name="Umen J.G."/>
            <person name="Toyoda A."/>
            <person name="Nozaki H."/>
        </authorList>
    </citation>
    <scope>NUCLEOTIDE SEQUENCE</scope>
    <source>
        <strain evidence="18">NIES-3785</strain>
        <strain evidence="17">NIES-3786</strain>
    </source>
</reference>
<dbReference type="CDD" id="cd20263">
    <property type="entry name" value="Complex1_LYR_NDUFB9_LYRM3"/>
    <property type="match status" value="1"/>
</dbReference>
<evidence type="ECO:0000256" key="2">
    <source>
        <dbReference type="ARBA" id="ARBA00004443"/>
    </source>
</evidence>
<keyword evidence="12" id="KW-0496">Mitochondrion</keyword>
<evidence type="ECO:0000256" key="14">
    <source>
        <dbReference type="ARBA" id="ARBA00030192"/>
    </source>
</evidence>
<evidence type="ECO:0000256" key="6">
    <source>
        <dbReference type="ARBA" id="ARBA00022448"/>
    </source>
</evidence>
<dbReference type="AlphaFoldDB" id="A0A8J4CGC2"/>
<dbReference type="GO" id="GO:0005743">
    <property type="term" value="C:mitochondrial inner membrane"/>
    <property type="evidence" value="ECO:0007669"/>
    <property type="project" value="UniProtKB-SubCell"/>
</dbReference>
<evidence type="ECO:0000256" key="13">
    <source>
        <dbReference type="ARBA" id="ARBA00023136"/>
    </source>
</evidence>
<dbReference type="EMBL" id="BNCQ01000025">
    <property type="protein sequence ID" value="GIM07800.1"/>
    <property type="molecule type" value="Genomic_DNA"/>
</dbReference>
<evidence type="ECO:0000256" key="15">
    <source>
        <dbReference type="ARBA" id="ARBA00032528"/>
    </source>
</evidence>
<name>A0A8J4CGC2_9CHLO</name>
<organism evidence="17 19">
    <name type="scientific">Volvox reticuliferus</name>
    <dbReference type="NCBI Taxonomy" id="1737510"/>
    <lineage>
        <taxon>Eukaryota</taxon>
        <taxon>Viridiplantae</taxon>
        <taxon>Chlorophyta</taxon>
        <taxon>core chlorophytes</taxon>
        <taxon>Chlorophyceae</taxon>
        <taxon>CS clade</taxon>
        <taxon>Chlamydomonadales</taxon>
        <taxon>Volvocaceae</taxon>
        <taxon>Volvox</taxon>
    </lineage>
</organism>
<feature type="domain" description="Complex 1 LYR protein" evidence="16">
    <location>
        <begin position="14"/>
        <end position="71"/>
    </location>
</feature>
<evidence type="ECO:0000313" key="18">
    <source>
        <dbReference type="EMBL" id="GIM07800.1"/>
    </source>
</evidence>
<evidence type="ECO:0000256" key="3">
    <source>
        <dbReference type="ARBA" id="ARBA00009508"/>
    </source>
</evidence>
<evidence type="ECO:0000259" key="16">
    <source>
        <dbReference type="Pfam" id="PF05347"/>
    </source>
</evidence>
<evidence type="ECO:0000256" key="5">
    <source>
        <dbReference type="ARBA" id="ARBA00018684"/>
    </source>
</evidence>
<keyword evidence="11" id="KW-0007">Acetylation</keyword>
<dbReference type="Proteomes" id="UP000747110">
    <property type="component" value="Unassembled WGS sequence"/>
</dbReference>
<sequence>MASEIVLGLPHKLRVMRMYRTGLKELINWSSHRHEWYPRAYALRQEFEDNRNITDREEIRKKVEHGEELLARFRYWEPVIKPEFVGGTAYSINPSQPKLKFIPNYDYMDEYKKGDHL</sequence>
<protein>
    <recommendedName>
        <fullName evidence="5">NADH dehydrogenase [ubiquinone] 1 beta subcomplex subunit 9</fullName>
    </recommendedName>
    <alternativeName>
        <fullName evidence="14">Complex I-B22</fullName>
    </alternativeName>
    <alternativeName>
        <fullName evidence="15">NADH-ubiquinone oxidoreductase B22 subunit</fullName>
    </alternativeName>
</protein>
<dbReference type="InterPro" id="IPR045292">
    <property type="entry name" value="Complex1_LYR_NDUFB9_LYRM3"/>
</dbReference>
<keyword evidence="7" id="KW-0597">Phosphoprotein</keyword>
<evidence type="ECO:0000256" key="12">
    <source>
        <dbReference type="ARBA" id="ARBA00023128"/>
    </source>
</evidence>
<comment type="caution">
    <text evidence="17">The sequence shown here is derived from an EMBL/GenBank/DDBJ whole genome shotgun (WGS) entry which is preliminary data.</text>
</comment>
<comment type="function">
    <text evidence="1">Accessory subunit of the mitochondrial membrane respiratory chain NADH dehydrogenase (Complex I), that is believed to be not involved in catalysis. Complex I functions in the transfer of electrons from NADH to the respiratory chain. The immediate electron acceptor for the enzyme is believed to be ubiquinone.</text>
</comment>
<evidence type="ECO:0000313" key="19">
    <source>
        <dbReference type="Proteomes" id="UP000747110"/>
    </source>
</evidence>
<keyword evidence="6" id="KW-0813">Transport</keyword>
<keyword evidence="10" id="KW-0249">Electron transport</keyword>
<evidence type="ECO:0000256" key="11">
    <source>
        <dbReference type="ARBA" id="ARBA00022990"/>
    </source>
</evidence>
<evidence type="ECO:0000256" key="10">
    <source>
        <dbReference type="ARBA" id="ARBA00022982"/>
    </source>
</evidence>
<dbReference type="InterPro" id="IPR033034">
    <property type="entry name" value="NDUFB9"/>
</dbReference>
<comment type="similarity">
    <text evidence="3">Belongs to the complex I LYR family.</text>
</comment>
<gene>
    <name evidence="17" type="ORF">Vretifemale_11415</name>
    <name evidence="18" type="ORF">Vretimale_11875</name>
</gene>
<proteinExistence type="inferred from homology"/>
<dbReference type="GO" id="GO:0006120">
    <property type="term" value="P:mitochondrial electron transport, NADH to ubiquinone"/>
    <property type="evidence" value="ECO:0007669"/>
    <property type="project" value="InterPro"/>
</dbReference>
<dbReference type="PANTHER" id="PTHR12868">
    <property type="entry name" value="NADH-UBIQUINONE OXIDOREDUCTASE B22 SUBUNIT"/>
    <property type="match status" value="1"/>
</dbReference>
<evidence type="ECO:0000256" key="7">
    <source>
        <dbReference type="ARBA" id="ARBA00022553"/>
    </source>
</evidence>
<comment type="subunit">
    <text evidence="4">Mammalian complex I is composed of 45 different subunits.</text>
</comment>
<accession>A0A8J4CGC2</accession>